<dbReference type="SMART" id="SM00394">
    <property type="entry name" value="RIIa"/>
    <property type="match status" value="1"/>
</dbReference>
<dbReference type="PROSITE" id="PS00888">
    <property type="entry name" value="CNMP_BINDING_1"/>
    <property type="match status" value="2"/>
</dbReference>
<dbReference type="Gene3D" id="2.60.120.10">
    <property type="entry name" value="Jelly Rolls"/>
    <property type="match status" value="2"/>
</dbReference>
<reference evidence="8 9" key="1">
    <citation type="submission" date="2020-04" db="EMBL/GenBank/DDBJ databases">
        <authorList>
            <person name="Alioto T."/>
            <person name="Alioto T."/>
            <person name="Gomez Garrido J."/>
        </authorList>
    </citation>
    <scope>NUCLEOTIDE SEQUENCE [LARGE SCALE GENOMIC DNA]</scope>
</reference>
<dbReference type="Proteomes" id="UP000494165">
    <property type="component" value="Unassembled WGS sequence"/>
</dbReference>
<proteinExistence type="inferred from homology"/>
<name>A0A8S1BZ68_9INSE</name>
<keyword evidence="6" id="KW-0114">cAMP</keyword>
<dbReference type="CDD" id="cd20534">
    <property type="entry name" value="CYCLIN_CCNM_CCNQ_rpt1"/>
    <property type="match status" value="1"/>
</dbReference>
<dbReference type="InterPro" id="IPR048055">
    <property type="entry name" value="Cyclin-Q_first_cyclin_box"/>
</dbReference>
<dbReference type="SUPFAM" id="SSF47954">
    <property type="entry name" value="Cyclin-like"/>
    <property type="match status" value="2"/>
</dbReference>
<dbReference type="Pfam" id="PF00027">
    <property type="entry name" value="cNMP_binding"/>
    <property type="match status" value="1"/>
</dbReference>
<evidence type="ECO:0000313" key="9">
    <source>
        <dbReference type="Proteomes" id="UP000494165"/>
    </source>
</evidence>
<dbReference type="InterPro" id="IPR003117">
    <property type="entry name" value="cAMP_dep_PK_reg_su_I/II_a/b"/>
</dbReference>
<dbReference type="InterPro" id="IPR000595">
    <property type="entry name" value="cNMP-bd_dom"/>
</dbReference>
<dbReference type="GO" id="GO:0004862">
    <property type="term" value="F:cAMP-dependent protein kinase inhibitor activity"/>
    <property type="evidence" value="ECO:0007669"/>
    <property type="project" value="TreeGrafter"/>
</dbReference>
<dbReference type="Pfam" id="PF00134">
    <property type="entry name" value="Cyclin_N"/>
    <property type="match status" value="1"/>
</dbReference>
<dbReference type="Gene3D" id="1.20.890.10">
    <property type="entry name" value="cAMP-dependent protein kinase regulatory subunit, dimerization-anchoring domain"/>
    <property type="match status" value="1"/>
</dbReference>
<dbReference type="GO" id="GO:0005829">
    <property type="term" value="C:cytosol"/>
    <property type="evidence" value="ECO:0007669"/>
    <property type="project" value="TreeGrafter"/>
</dbReference>
<dbReference type="SUPFAM" id="SSF51206">
    <property type="entry name" value="cAMP-binding domain-like"/>
    <property type="match status" value="2"/>
</dbReference>
<dbReference type="AlphaFoldDB" id="A0A8S1BZ68"/>
<organism evidence="8 9">
    <name type="scientific">Cloeon dipterum</name>
    <dbReference type="NCBI Taxonomy" id="197152"/>
    <lineage>
        <taxon>Eukaryota</taxon>
        <taxon>Metazoa</taxon>
        <taxon>Ecdysozoa</taxon>
        <taxon>Arthropoda</taxon>
        <taxon>Hexapoda</taxon>
        <taxon>Insecta</taxon>
        <taxon>Pterygota</taxon>
        <taxon>Palaeoptera</taxon>
        <taxon>Ephemeroptera</taxon>
        <taxon>Pisciforma</taxon>
        <taxon>Baetidae</taxon>
        <taxon>Cloeon</taxon>
    </lineage>
</organism>
<dbReference type="CDD" id="cd20535">
    <property type="entry name" value="CYCLIN_CCNM_CCNQ_rpt2"/>
    <property type="match status" value="1"/>
</dbReference>
<dbReference type="PANTHER" id="PTHR11635:SF152">
    <property type="entry name" value="CAMP-DEPENDENT PROTEIN KINASE TYPE I REGULATORY SUBUNIT-RELATED"/>
    <property type="match status" value="1"/>
</dbReference>
<dbReference type="Gene3D" id="1.10.472.10">
    <property type="entry name" value="Cyclin-like"/>
    <property type="match status" value="2"/>
</dbReference>
<dbReference type="PROSITE" id="PS50042">
    <property type="entry name" value="CNMP_BINDING_3"/>
    <property type="match status" value="2"/>
</dbReference>
<dbReference type="PRINTS" id="PR00103">
    <property type="entry name" value="CAMPKINASE"/>
</dbReference>
<dbReference type="GO" id="GO:0030552">
    <property type="term" value="F:cAMP binding"/>
    <property type="evidence" value="ECO:0007669"/>
    <property type="project" value="UniProtKB-KW"/>
</dbReference>
<evidence type="ECO:0000256" key="4">
    <source>
        <dbReference type="ARBA" id="ARBA00022737"/>
    </source>
</evidence>
<comment type="caution">
    <text evidence="8">The sequence shown here is derived from an EMBL/GenBank/DDBJ whole genome shotgun (WGS) entry which is preliminary data.</text>
</comment>
<evidence type="ECO:0000256" key="3">
    <source>
        <dbReference type="ARBA" id="ARBA00022566"/>
    </source>
</evidence>
<dbReference type="SMART" id="SM00100">
    <property type="entry name" value="cNMP"/>
    <property type="match status" value="2"/>
</dbReference>
<sequence length="646" mass="74411">MKDIIDVMQVQRQQKTPNIDYTKHSRSHYTAARFLFECGLKLGVKPLTMATAAVTYHRFFAEASDESYDVYLIAGASIFLAGKAHDEPLKVRDVINVTYHTLHKDSPAIELDDNFWRMRDALVQAELLIMRMLKFSILWLHPHKYMLHYLKTLEDWFDPDQWKKLPLSKASASFLQDLHHDPAIITMKPQHIAIACINLALQCYGAQVPLVEEGDSILWYTPFAKDLEKDKLWFIMERIMDVYNKDEHNLEEAEHSLVQYCSEVRTGRRRESTGHLGFRGSYSAMMNRGSMDKFSIPNQLREVLLDFTINYLLEQPPDLLQFGVDFFTKLRDSRTQIKIDGSPEESLVSGDEEAEPPVSRFAIRRKSVFAETYNPEEDDEEEGERTVFPKSDEQRQRLADSVKNILLFRALDPEQMQDVLDAMFERRVQPEEYVIKQGDDGDNFYVIESGTYLTFVKMETDTEPRQVYKYEGSGSFEGSLWAMDRQTFRRILLKSAFRKRKMYESLIESVPMLKALEPYERMNLSDALVPRSFGPGEVIIRQGDAADGMYFVESGDVIIKVSEGGNEAEVNRVQKGGYFGELALVTHRPRAATAVAVDCVKLAFLDVEAFERLLGPCMQIMKRNIEDYESQLVRIFGSKADISDVR</sequence>
<dbReference type="InterPro" id="IPR006671">
    <property type="entry name" value="Cyclin_N"/>
</dbReference>
<dbReference type="InterPro" id="IPR014710">
    <property type="entry name" value="RmlC-like_jellyroll"/>
</dbReference>
<keyword evidence="3" id="KW-0116">cAMP-binding</keyword>
<dbReference type="FunFam" id="1.10.472.10:FF:000122">
    <property type="entry name" value="Cyclin-related protein FAM58A"/>
    <property type="match status" value="1"/>
</dbReference>
<dbReference type="InterPro" id="IPR050503">
    <property type="entry name" value="cAMP-dep_PK_reg_su-like"/>
</dbReference>
<evidence type="ECO:0000256" key="1">
    <source>
        <dbReference type="ARBA" id="ARBA00005753"/>
    </source>
</evidence>
<comment type="similarity">
    <text evidence="1">Belongs to the cAMP-dependent kinase regulatory chain family.</text>
</comment>
<dbReference type="InterPro" id="IPR036915">
    <property type="entry name" value="Cyclin-like_sf"/>
</dbReference>
<gene>
    <name evidence="8" type="ORF">CLODIP_2_CD12463</name>
</gene>
<dbReference type="GO" id="GO:0005952">
    <property type="term" value="C:cAMP-dependent protein kinase complex"/>
    <property type="evidence" value="ECO:0007669"/>
    <property type="project" value="InterPro"/>
</dbReference>
<dbReference type="PROSITE" id="PS00889">
    <property type="entry name" value="CNMP_BINDING_2"/>
    <property type="match status" value="1"/>
</dbReference>
<dbReference type="PANTHER" id="PTHR11635">
    <property type="entry name" value="CAMP-DEPENDENT PROTEIN KINASE REGULATORY CHAIN"/>
    <property type="match status" value="1"/>
</dbReference>
<evidence type="ECO:0000313" key="8">
    <source>
        <dbReference type="EMBL" id="CAB3365026.1"/>
    </source>
</evidence>
<keyword evidence="9" id="KW-1185">Reference proteome</keyword>
<protein>
    <recommendedName>
        <fullName evidence="7">Cyclic nucleotide-binding domain-containing protein</fullName>
    </recommendedName>
</protein>
<keyword evidence="2" id="KW-0597">Phosphoprotein</keyword>
<evidence type="ECO:0000256" key="6">
    <source>
        <dbReference type="ARBA" id="ARBA00023149"/>
    </source>
</evidence>
<dbReference type="EMBL" id="CADEPI010000018">
    <property type="protein sequence ID" value="CAB3365026.1"/>
    <property type="molecule type" value="Genomic_DNA"/>
</dbReference>
<dbReference type="Pfam" id="PF02197">
    <property type="entry name" value="RIIa"/>
    <property type="match status" value="1"/>
</dbReference>
<dbReference type="CDD" id="cd12099">
    <property type="entry name" value="DD_RII_PKA"/>
    <property type="match status" value="1"/>
</dbReference>
<dbReference type="GO" id="GO:0034236">
    <property type="term" value="F:protein kinase A catalytic subunit binding"/>
    <property type="evidence" value="ECO:0007669"/>
    <property type="project" value="TreeGrafter"/>
</dbReference>
<accession>A0A8S1BZ68</accession>
<dbReference type="FunFam" id="2.60.120.10:FF:000108">
    <property type="entry name" value="cAMP-dependent protein kinase type II regulatory subunit"/>
    <property type="match status" value="1"/>
</dbReference>
<feature type="domain" description="Cyclic nucleotide-binding" evidence="7">
    <location>
        <begin position="407"/>
        <end position="509"/>
    </location>
</feature>
<evidence type="ECO:0000259" key="7">
    <source>
        <dbReference type="PROSITE" id="PS50042"/>
    </source>
</evidence>
<dbReference type="InterPro" id="IPR048053">
    <property type="entry name" value="Cyclin-Q_second_cyclin_box"/>
</dbReference>
<dbReference type="InterPro" id="IPR018490">
    <property type="entry name" value="cNMP-bd_dom_sf"/>
</dbReference>
<evidence type="ECO:0000256" key="2">
    <source>
        <dbReference type="ARBA" id="ARBA00022553"/>
    </source>
</evidence>
<dbReference type="OrthoDB" id="417078at2759"/>
<evidence type="ECO:0000256" key="5">
    <source>
        <dbReference type="ARBA" id="ARBA00022741"/>
    </source>
</evidence>
<feature type="domain" description="Cyclic nucleotide-binding" evidence="7">
    <location>
        <begin position="512"/>
        <end position="631"/>
    </location>
</feature>
<dbReference type="SUPFAM" id="SSF47391">
    <property type="entry name" value="Dimerization-anchoring domain of cAMP-dependent PK regulatory subunit"/>
    <property type="match status" value="1"/>
</dbReference>
<keyword evidence="5" id="KW-0547">Nucleotide-binding</keyword>
<keyword evidence="4" id="KW-0677">Repeat</keyword>
<dbReference type="InterPro" id="IPR018488">
    <property type="entry name" value="cNMP-bd_CS"/>
</dbReference>
<dbReference type="CDD" id="cd00038">
    <property type="entry name" value="CAP_ED"/>
    <property type="match status" value="1"/>
</dbReference>